<dbReference type="AlphaFoldDB" id="G8YA17"/>
<keyword evidence="7" id="KW-1185">Reference proteome</keyword>
<dbReference type="PANTHER" id="PTHR23138">
    <property type="entry name" value="RAN BINDING PROTEIN"/>
    <property type="match status" value="1"/>
</dbReference>
<dbReference type="PROSITE" id="PS50196">
    <property type="entry name" value="RANBD1"/>
    <property type="match status" value="1"/>
</dbReference>
<feature type="region of interest" description="Disordered" evidence="3">
    <location>
        <begin position="1"/>
        <end position="34"/>
    </location>
</feature>
<dbReference type="SMART" id="SM00160">
    <property type="entry name" value="RanBD"/>
    <property type="match status" value="1"/>
</dbReference>
<feature type="domain" description="RanBD1" evidence="4">
    <location>
        <begin position="264"/>
        <end position="403"/>
    </location>
</feature>
<dbReference type="Proteomes" id="UP000005222">
    <property type="component" value="Chromosome L"/>
</dbReference>
<sequence length="403" mass="44370">MGEENSNKRKLEEEHESTKKLRQDSPDSADEDLNYLKESIKKELTKTFEDKFERLEKELREVKQLVKESCSVPSSAAQDAASKMATAPKLQRKSINPFDKVEKEQEETQTESNKEGQFGTNSNDTKKPLFGSSSLRFATPLNSLASNTNPAKTPPDSKTAETSPKPVFGVTTTFGNNSSSNQVGSKDSIFGASSDSAEKSESTASNSTASFGSTFGANSKFSGAFSNALKKKSFLDGGASEKSNSEEAQGKDESESRSSAVPEQYKQVNLAPVTELRTGEEDEKSHFTATVKMFDLDLSNVKEGWKERGLGPLHLNQSLQDPKQVRLVMRSQGLLRVILNVKISPETKLLKGLETSLTPGKYLRFASLNEQGKPVQNLLKFSSEALRDELFTKVQELQDQIKN</sequence>
<gene>
    <name evidence="5" type="primary">Piso0_003975</name>
    <name evidence="5" type="ORF">GNLVRS01_PISO0K06698g</name>
    <name evidence="6" type="ORF">GNLVRS01_PISO0L06699g</name>
</gene>
<feature type="compositionally biased region" description="Polar residues" evidence="3">
    <location>
        <begin position="202"/>
        <end position="213"/>
    </location>
</feature>
<comment type="subcellular location">
    <subcellularLocation>
        <location evidence="1">Nucleus</location>
    </subcellularLocation>
</comment>
<dbReference type="InParanoid" id="G8YA17"/>
<dbReference type="InterPro" id="IPR045255">
    <property type="entry name" value="RanBP1-like"/>
</dbReference>
<accession>G8YA17</accession>
<dbReference type="OrthoDB" id="411251at2759"/>
<reference evidence="7" key="2">
    <citation type="journal article" date="2012" name="G3 (Bethesda)">
        <title>Pichia sorbitophila, an interspecies yeast hybrid reveals early steps of genome resolution following polyploidization.</title>
        <authorList>
            <person name="Leh Louis V."/>
            <person name="Despons L."/>
            <person name="Friedrich A."/>
            <person name="Martin T."/>
            <person name="Durrens P."/>
            <person name="Casaregola S."/>
            <person name="Neuveglise C."/>
            <person name="Fairhead C."/>
            <person name="Marck C."/>
            <person name="Cruz J.A."/>
            <person name="Straub M.L."/>
            <person name="Kugler V."/>
            <person name="Sacerdot C."/>
            <person name="Uzunov Z."/>
            <person name="Thierry A."/>
            <person name="Weiss S."/>
            <person name="Bleykasten C."/>
            <person name="De Montigny J."/>
            <person name="Jacques N."/>
            <person name="Jung P."/>
            <person name="Lemaire M."/>
            <person name="Mallet S."/>
            <person name="Morel G."/>
            <person name="Richard G.F."/>
            <person name="Sarkar A."/>
            <person name="Savel G."/>
            <person name="Schacherer J."/>
            <person name="Seret M.L."/>
            <person name="Talla E."/>
            <person name="Samson G."/>
            <person name="Jubin C."/>
            <person name="Poulain J."/>
            <person name="Vacherie B."/>
            <person name="Barbe V."/>
            <person name="Pelletier E."/>
            <person name="Sherman D.J."/>
            <person name="Westhof E."/>
            <person name="Weissenbach J."/>
            <person name="Baret P.V."/>
            <person name="Wincker P."/>
            <person name="Gaillardin C."/>
            <person name="Dujon B."/>
            <person name="Souciet J.L."/>
        </authorList>
    </citation>
    <scope>NUCLEOTIDE SEQUENCE [LARGE SCALE GENOMIC DNA]</scope>
    <source>
        <strain evidence="7">ATCC MYA-4447 / BCRC 22081 / CBS 7064 / NBRC 10061 / NRRL Y-12695</strain>
    </source>
</reference>
<proteinExistence type="predicted"/>
<keyword evidence="2" id="KW-0539">Nucleus</keyword>
<feature type="compositionally biased region" description="Polar residues" evidence="3">
    <location>
        <begin position="131"/>
        <end position="151"/>
    </location>
</feature>
<protein>
    <submittedName>
        <fullName evidence="5">Piso0_003975 protein</fullName>
    </submittedName>
</protein>
<evidence type="ECO:0000313" key="6">
    <source>
        <dbReference type="EMBL" id="CCE84431.1"/>
    </source>
</evidence>
<dbReference type="SUPFAM" id="SSF50729">
    <property type="entry name" value="PH domain-like"/>
    <property type="match status" value="1"/>
</dbReference>
<evidence type="ECO:0000256" key="3">
    <source>
        <dbReference type="SAM" id="MobiDB-lite"/>
    </source>
</evidence>
<evidence type="ECO:0000259" key="4">
    <source>
        <dbReference type="PROSITE" id="PS50196"/>
    </source>
</evidence>
<feature type="compositionally biased region" description="Polar residues" evidence="3">
    <location>
        <begin position="170"/>
        <end position="195"/>
    </location>
</feature>
<dbReference type="HOGENOM" id="CLU_058492_0_0_1"/>
<dbReference type="Gene3D" id="2.30.29.30">
    <property type="entry name" value="Pleckstrin-homology domain (PH domain)/Phosphotyrosine-binding domain (PTB)"/>
    <property type="match status" value="1"/>
</dbReference>
<evidence type="ECO:0000256" key="2">
    <source>
        <dbReference type="ARBA" id="ARBA00023242"/>
    </source>
</evidence>
<feature type="region of interest" description="Disordered" evidence="3">
    <location>
        <begin position="235"/>
        <end position="263"/>
    </location>
</feature>
<dbReference type="GO" id="GO:0005634">
    <property type="term" value="C:nucleus"/>
    <property type="evidence" value="ECO:0007669"/>
    <property type="project" value="UniProtKB-SubCell"/>
</dbReference>
<dbReference type="FunCoup" id="G8YA17">
    <property type="interactions" value="293"/>
</dbReference>
<dbReference type="Pfam" id="PF00638">
    <property type="entry name" value="Ran_BP1"/>
    <property type="match status" value="1"/>
</dbReference>
<reference evidence="5" key="1">
    <citation type="submission" date="2011-10" db="EMBL/GenBank/DDBJ databases">
        <authorList>
            <person name="Genoscope - CEA"/>
        </authorList>
    </citation>
    <scope>NUCLEOTIDE SEQUENCE</scope>
</reference>
<dbReference type="STRING" id="559304.G8YA17"/>
<dbReference type="InterPro" id="IPR011993">
    <property type="entry name" value="PH-like_dom_sf"/>
</dbReference>
<dbReference type="PANTHER" id="PTHR23138:SF142">
    <property type="entry name" value="RAN-BINDING PROTEIN 3B-RELATED"/>
    <property type="match status" value="1"/>
</dbReference>
<evidence type="ECO:0000256" key="1">
    <source>
        <dbReference type="ARBA" id="ARBA00004123"/>
    </source>
</evidence>
<evidence type="ECO:0000313" key="7">
    <source>
        <dbReference type="Proteomes" id="UP000005222"/>
    </source>
</evidence>
<organism evidence="5 7">
    <name type="scientific">Pichia sorbitophila (strain ATCC MYA-4447 / BCRC 22081 / CBS 7064 / NBRC 10061 / NRRL Y-12695)</name>
    <name type="common">Hybrid yeast</name>
    <dbReference type="NCBI Taxonomy" id="559304"/>
    <lineage>
        <taxon>Eukaryota</taxon>
        <taxon>Fungi</taxon>
        <taxon>Dikarya</taxon>
        <taxon>Ascomycota</taxon>
        <taxon>Saccharomycotina</taxon>
        <taxon>Pichiomycetes</taxon>
        <taxon>Debaryomycetaceae</taxon>
        <taxon>Millerozyma</taxon>
    </lineage>
</organism>
<dbReference type="EMBL" id="FO082048">
    <property type="protein sequence ID" value="CCE84431.1"/>
    <property type="molecule type" value="Genomic_DNA"/>
</dbReference>
<evidence type="ECO:0000313" key="5">
    <source>
        <dbReference type="EMBL" id="CCE83400.1"/>
    </source>
</evidence>
<dbReference type="GO" id="GO:0006607">
    <property type="term" value="P:NLS-bearing protein import into nucleus"/>
    <property type="evidence" value="ECO:0007669"/>
    <property type="project" value="TreeGrafter"/>
</dbReference>
<dbReference type="InterPro" id="IPR000156">
    <property type="entry name" value="Ran_bind_dom"/>
</dbReference>
<dbReference type="EMBL" id="FO082049">
    <property type="protein sequence ID" value="CCE83400.1"/>
    <property type="molecule type" value="Genomic_DNA"/>
</dbReference>
<feature type="compositionally biased region" description="Basic and acidic residues" evidence="3">
    <location>
        <begin position="243"/>
        <end position="256"/>
    </location>
</feature>
<dbReference type="eggNOG" id="KOG0864">
    <property type="taxonomic scope" value="Eukaryota"/>
</dbReference>
<feature type="region of interest" description="Disordered" evidence="3">
    <location>
        <begin position="65"/>
        <end position="213"/>
    </location>
</feature>
<dbReference type="Proteomes" id="UP000005222">
    <property type="component" value="Chromosome K"/>
</dbReference>
<name>G8YA17_PICSO</name>
<feature type="compositionally biased region" description="Basic and acidic residues" evidence="3">
    <location>
        <begin position="1"/>
        <end position="25"/>
    </location>
</feature>